<evidence type="ECO:0000313" key="3">
    <source>
        <dbReference type="EMBL" id="MFC4747204.1"/>
    </source>
</evidence>
<keyword evidence="4" id="KW-1185">Reference proteome</keyword>
<reference evidence="4" key="1">
    <citation type="journal article" date="2019" name="Int. J. Syst. Evol. Microbiol.">
        <title>The Global Catalogue of Microorganisms (GCM) 10K type strain sequencing project: providing services to taxonomists for standard genome sequencing and annotation.</title>
        <authorList>
            <consortium name="The Broad Institute Genomics Platform"/>
            <consortium name="The Broad Institute Genome Sequencing Center for Infectious Disease"/>
            <person name="Wu L."/>
            <person name="Ma J."/>
        </authorList>
    </citation>
    <scope>NUCLEOTIDE SEQUENCE [LARGE SCALE GENOMIC DNA]</scope>
    <source>
        <strain evidence="4">WYCCWR 13023</strain>
    </source>
</reference>
<gene>
    <name evidence="3" type="ORF">ACFO5S_07090</name>
</gene>
<keyword evidence="1" id="KW-1133">Transmembrane helix</keyword>
<dbReference type="EMBL" id="JBHSGV010000003">
    <property type="protein sequence ID" value="MFC4747204.1"/>
    <property type="molecule type" value="Genomic_DNA"/>
</dbReference>
<dbReference type="RefSeq" id="WP_213257724.1">
    <property type="nucleotide sequence ID" value="NZ_JAGYWA010000003.1"/>
</dbReference>
<keyword evidence="2" id="KW-0732">Signal</keyword>
<name>A0ABV9PAA0_9FLAO</name>
<organism evidence="3 4">
    <name type="scientific">Flavobacterium branchiicola</name>
    <dbReference type="NCBI Taxonomy" id="1114875"/>
    <lineage>
        <taxon>Bacteria</taxon>
        <taxon>Pseudomonadati</taxon>
        <taxon>Bacteroidota</taxon>
        <taxon>Flavobacteriia</taxon>
        <taxon>Flavobacteriales</taxon>
        <taxon>Flavobacteriaceae</taxon>
        <taxon>Flavobacterium</taxon>
    </lineage>
</organism>
<evidence type="ECO:0000313" key="4">
    <source>
        <dbReference type="Proteomes" id="UP001595935"/>
    </source>
</evidence>
<feature type="transmembrane region" description="Helical" evidence="1">
    <location>
        <begin position="45"/>
        <end position="65"/>
    </location>
</feature>
<feature type="chain" id="PRO_5045534998" evidence="2">
    <location>
        <begin position="22"/>
        <end position="169"/>
    </location>
</feature>
<accession>A0ABV9PAA0</accession>
<keyword evidence="1" id="KW-0812">Transmembrane</keyword>
<keyword evidence="1" id="KW-0472">Membrane</keyword>
<protein>
    <submittedName>
        <fullName evidence="3">Uncharacterized protein</fullName>
    </submittedName>
</protein>
<proteinExistence type="predicted"/>
<comment type="caution">
    <text evidence="3">The sequence shown here is derived from an EMBL/GenBank/DDBJ whole genome shotgun (WGS) entry which is preliminary data.</text>
</comment>
<evidence type="ECO:0000256" key="2">
    <source>
        <dbReference type="SAM" id="SignalP"/>
    </source>
</evidence>
<sequence>MKKIIFLICVIFAGLAANAQAVIGKKMPDGSGLVDFKTGGKSGIVLPWVTTLPTGAALTGGVMLYDVAKKKVVYYNGTDWVDLSKHTGVFDQTIQDNVPEAETKGAVVGATSSSADGVLVLESANKALILPKVASPHLNIIKPMPGTICYDTAKKMVCIYNGSEWTFWK</sequence>
<evidence type="ECO:0000256" key="1">
    <source>
        <dbReference type="SAM" id="Phobius"/>
    </source>
</evidence>
<dbReference type="Proteomes" id="UP001595935">
    <property type="component" value="Unassembled WGS sequence"/>
</dbReference>
<feature type="signal peptide" evidence="2">
    <location>
        <begin position="1"/>
        <end position="21"/>
    </location>
</feature>